<evidence type="ECO:0000313" key="2">
    <source>
        <dbReference type="EMBL" id="WWD02177.1"/>
    </source>
</evidence>
<evidence type="ECO:0008006" key="4">
    <source>
        <dbReference type="Google" id="ProtNLM"/>
    </source>
</evidence>
<keyword evidence="1" id="KW-0812">Transmembrane</keyword>
<protein>
    <recommendedName>
        <fullName evidence="4">Dolichol phosphate-mannose biosynthesis regulatory protein</fullName>
    </recommendedName>
</protein>
<dbReference type="EMBL" id="CP144089">
    <property type="protein sequence ID" value="WWD02177.1"/>
    <property type="molecule type" value="Genomic_DNA"/>
</dbReference>
<dbReference type="Proteomes" id="UP001358614">
    <property type="component" value="Chromosome 1"/>
</dbReference>
<keyword evidence="1" id="KW-1133">Transmembrane helix</keyword>
<sequence length="67" mass="7480">MDEPDSDLDLLESYPTLSSPLKYLILLVGFLVIPVGLGVYFYGGGKERLAKLKSKNKGYEKVESERV</sequence>
<reference evidence="2 3" key="1">
    <citation type="submission" date="2024-01" db="EMBL/GenBank/DDBJ databases">
        <title>Comparative genomics of Cryptococcus and Kwoniella reveals pathogenesis evolution and contrasting modes of karyotype evolution via chromosome fusion or intercentromeric recombination.</title>
        <authorList>
            <person name="Coelho M.A."/>
            <person name="David-Palma M."/>
            <person name="Shea T."/>
            <person name="Bowers K."/>
            <person name="McGinley-Smith S."/>
            <person name="Mohammad A.W."/>
            <person name="Gnirke A."/>
            <person name="Yurkov A.M."/>
            <person name="Nowrousian M."/>
            <person name="Sun S."/>
            <person name="Cuomo C.A."/>
            <person name="Heitman J."/>
        </authorList>
    </citation>
    <scope>NUCLEOTIDE SEQUENCE [LARGE SCALE GENOMIC DNA]</scope>
    <source>
        <strain evidence="2 3">PYCC6329</strain>
    </source>
</reference>
<dbReference type="RefSeq" id="XP_066080144.1">
    <property type="nucleotide sequence ID" value="XM_066224047.1"/>
</dbReference>
<accession>A0AAX4K744</accession>
<evidence type="ECO:0000256" key="1">
    <source>
        <dbReference type="SAM" id="Phobius"/>
    </source>
</evidence>
<organism evidence="2 3">
    <name type="scientific">Kwoniella europaea PYCC6329</name>
    <dbReference type="NCBI Taxonomy" id="1423913"/>
    <lineage>
        <taxon>Eukaryota</taxon>
        <taxon>Fungi</taxon>
        <taxon>Dikarya</taxon>
        <taxon>Basidiomycota</taxon>
        <taxon>Agaricomycotina</taxon>
        <taxon>Tremellomycetes</taxon>
        <taxon>Tremellales</taxon>
        <taxon>Cryptococcaceae</taxon>
        <taxon>Kwoniella</taxon>
    </lineage>
</organism>
<dbReference type="AlphaFoldDB" id="A0AAX4K744"/>
<dbReference type="GeneID" id="91099019"/>
<feature type="transmembrane region" description="Helical" evidence="1">
    <location>
        <begin position="20"/>
        <end position="43"/>
    </location>
</feature>
<name>A0AAX4K744_9TREE</name>
<proteinExistence type="predicted"/>
<keyword evidence="3" id="KW-1185">Reference proteome</keyword>
<dbReference type="KEGG" id="ker:91099019"/>
<gene>
    <name evidence="2" type="ORF">V865_000215</name>
</gene>
<evidence type="ECO:0000313" key="3">
    <source>
        <dbReference type="Proteomes" id="UP001358614"/>
    </source>
</evidence>
<keyword evidence="1" id="KW-0472">Membrane</keyword>